<feature type="region of interest" description="Disordered" evidence="1">
    <location>
        <begin position="1"/>
        <end position="30"/>
    </location>
</feature>
<dbReference type="Proteomes" id="UP000306628">
    <property type="component" value="Unassembled WGS sequence"/>
</dbReference>
<accession>A0A5S4GFT3</accession>
<dbReference type="OrthoDB" id="3775567at2"/>
<comment type="caution">
    <text evidence="2">The sequence shown here is derived from an EMBL/GenBank/DDBJ whole genome shotgun (WGS) entry which is preliminary data.</text>
</comment>
<feature type="compositionally biased region" description="Basic residues" evidence="1">
    <location>
        <begin position="104"/>
        <end position="117"/>
    </location>
</feature>
<dbReference type="EMBL" id="VCKX01000079">
    <property type="protein sequence ID" value="TMR31729.1"/>
    <property type="molecule type" value="Genomic_DNA"/>
</dbReference>
<sequence>MAATPGTARRPTGGSSLADGDDRLPSTTDTDWVTYADHVVVGAATAEQRLPAASIEVERGEGLIGRTVTLEVRQVAWSRDDAAQPAPKGWQYNAAGFVFDPRRGPRRRGRGGTVRRSRGGDDGRQRR</sequence>
<evidence type="ECO:0000256" key="1">
    <source>
        <dbReference type="SAM" id="MobiDB-lite"/>
    </source>
</evidence>
<organism evidence="2 3">
    <name type="scientific">Nonomuraea zeae</name>
    <dbReference type="NCBI Taxonomy" id="1642303"/>
    <lineage>
        <taxon>Bacteria</taxon>
        <taxon>Bacillati</taxon>
        <taxon>Actinomycetota</taxon>
        <taxon>Actinomycetes</taxon>
        <taxon>Streptosporangiales</taxon>
        <taxon>Streptosporangiaceae</taxon>
        <taxon>Nonomuraea</taxon>
    </lineage>
</organism>
<reference evidence="2 3" key="1">
    <citation type="submission" date="2019-05" db="EMBL/GenBank/DDBJ databases">
        <title>Draft genome sequence of Nonomuraea zeae DSM 100528.</title>
        <authorList>
            <person name="Saricaoglu S."/>
            <person name="Isik K."/>
        </authorList>
    </citation>
    <scope>NUCLEOTIDE SEQUENCE [LARGE SCALE GENOMIC DNA]</scope>
    <source>
        <strain evidence="2 3">DSM 100528</strain>
    </source>
</reference>
<evidence type="ECO:0000313" key="2">
    <source>
        <dbReference type="EMBL" id="TMR31729.1"/>
    </source>
</evidence>
<name>A0A5S4GFT3_9ACTN</name>
<protein>
    <submittedName>
        <fullName evidence="2">Uncharacterized protein</fullName>
    </submittedName>
</protein>
<dbReference type="RefSeq" id="WP_138692193.1">
    <property type="nucleotide sequence ID" value="NZ_JBHSAZ010000046.1"/>
</dbReference>
<proteinExistence type="predicted"/>
<dbReference type="AlphaFoldDB" id="A0A5S4GFT3"/>
<feature type="compositionally biased region" description="Basic and acidic residues" evidence="1">
    <location>
        <begin position="118"/>
        <end position="127"/>
    </location>
</feature>
<evidence type="ECO:0000313" key="3">
    <source>
        <dbReference type="Proteomes" id="UP000306628"/>
    </source>
</evidence>
<gene>
    <name evidence="2" type="ORF">ETD85_24850</name>
</gene>
<feature type="region of interest" description="Disordered" evidence="1">
    <location>
        <begin position="99"/>
        <end position="127"/>
    </location>
</feature>
<keyword evidence="3" id="KW-1185">Reference proteome</keyword>